<feature type="active site" evidence="3">
    <location>
        <position position="213"/>
    </location>
</feature>
<feature type="disulfide bond" evidence="4">
    <location>
        <begin position="38"/>
        <end position="45"/>
    </location>
</feature>
<evidence type="ECO:0000256" key="4">
    <source>
        <dbReference type="PIRSR" id="PIRSR601461-2"/>
    </source>
</evidence>
<feature type="domain" description="Peptidase A1" evidence="6">
    <location>
        <begin position="7"/>
        <end position="325"/>
    </location>
</feature>
<dbReference type="PROSITE" id="PS51767">
    <property type="entry name" value="PEPTIDASE_A1"/>
    <property type="match status" value="1"/>
</dbReference>
<dbReference type="InterPro" id="IPR001461">
    <property type="entry name" value="Aspartic_peptidase_A1"/>
</dbReference>
<dbReference type="AlphaFoldDB" id="A0AAV7XFX8"/>
<evidence type="ECO:0000256" key="2">
    <source>
        <dbReference type="ARBA" id="ARBA00023157"/>
    </source>
</evidence>
<comment type="caution">
    <text evidence="7">The sequence shown here is derived from an EMBL/GenBank/DDBJ whole genome shotgun (WGS) entry which is preliminary data.</text>
</comment>
<keyword evidence="5" id="KW-0645">Protease</keyword>
<keyword evidence="5" id="KW-0378">Hydrolase</keyword>
<evidence type="ECO:0000256" key="1">
    <source>
        <dbReference type="ARBA" id="ARBA00007447"/>
    </source>
</evidence>
<protein>
    <recommendedName>
        <fullName evidence="6">Peptidase A1 domain-containing protein</fullName>
    </recommendedName>
</protein>
<feature type="disulfide bond" evidence="4">
    <location>
        <begin position="247"/>
        <end position="284"/>
    </location>
</feature>
<dbReference type="PANTHER" id="PTHR47966:SF51">
    <property type="entry name" value="BETA-SITE APP-CLEAVING ENZYME, ISOFORM A-RELATED"/>
    <property type="match status" value="1"/>
</dbReference>
<dbReference type="InterPro" id="IPR033121">
    <property type="entry name" value="PEPTIDASE_A1"/>
</dbReference>
<name>A0AAV7XFX8_9NEOP</name>
<accession>A0AAV7XFX8</accession>
<organism evidence="7 8">
    <name type="scientific">Megalurothrips usitatus</name>
    <name type="common">bean blossom thrips</name>
    <dbReference type="NCBI Taxonomy" id="439358"/>
    <lineage>
        <taxon>Eukaryota</taxon>
        <taxon>Metazoa</taxon>
        <taxon>Ecdysozoa</taxon>
        <taxon>Arthropoda</taxon>
        <taxon>Hexapoda</taxon>
        <taxon>Insecta</taxon>
        <taxon>Pterygota</taxon>
        <taxon>Neoptera</taxon>
        <taxon>Paraneoptera</taxon>
        <taxon>Thysanoptera</taxon>
        <taxon>Terebrantia</taxon>
        <taxon>Thripoidea</taxon>
        <taxon>Thripidae</taxon>
        <taxon>Megalurothrips</taxon>
    </lineage>
</organism>
<dbReference type="PRINTS" id="PR00792">
    <property type="entry name" value="PEPSIN"/>
</dbReference>
<dbReference type="FunFam" id="2.40.70.10:FF:000044">
    <property type="entry name" value="Lysosomal aspartic protease"/>
    <property type="match status" value="1"/>
</dbReference>
<sequence length="328" mass="35610">MTYQAQYFGPISIGTPPQTFRVIFDTGSSNLWVPSIKCPFWDIACLIHRKYDSRRSSTHTRNGARFAIHYGSGSLSGFYSSDSVTVGGVTVKKQTFAEATSEPGLAFIVAKFDGILGMGYKTIAVGGVTPVFDSLLEQGKVKNPVFSFYLNRDPSAGQGGEIILGGSDPDHYKGEFTYLPVSRKGYWQFKMDVVIVQGGKDKFCQQGCQAIADTGTSLIVVPASEVARLNQAIGSTAVAQGQYMVECSQIDSLPKLEFVLGGKSFILEGKDYVVRVSQFGQTACISGFMGIDIPPPAGPLWILGDVFIGKFYTEFDMKNHRVGFAEAK</sequence>
<feature type="active site" evidence="3">
    <location>
        <position position="25"/>
    </location>
</feature>
<keyword evidence="8" id="KW-1185">Reference proteome</keyword>
<evidence type="ECO:0000256" key="5">
    <source>
        <dbReference type="RuleBase" id="RU000454"/>
    </source>
</evidence>
<dbReference type="PROSITE" id="PS00141">
    <property type="entry name" value="ASP_PROTEASE"/>
    <property type="match status" value="2"/>
</dbReference>
<keyword evidence="2 4" id="KW-1015">Disulfide bond</keyword>
<evidence type="ECO:0000313" key="8">
    <source>
        <dbReference type="Proteomes" id="UP001075354"/>
    </source>
</evidence>
<dbReference type="InterPro" id="IPR001969">
    <property type="entry name" value="Aspartic_peptidase_AS"/>
</dbReference>
<gene>
    <name evidence="7" type="ORF">ONE63_001669</name>
</gene>
<dbReference type="EMBL" id="JAPTSV010000011">
    <property type="protein sequence ID" value="KAJ1522479.1"/>
    <property type="molecule type" value="Genomic_DNA"/>
</dbReference>
<dbReference type="GO" id="GO:0005764">
    <property type="term" value="C:lysosome"/>
    <property type="evidence" value="ECO:0007669"/>
    <property type="project" value="TreeGrafter"/>
</dbReference>
<evidence type="ECO:0000313" key="7">
    <source>
        <dbReference type="EMBL" id="KAJ1522479.1"/>
    </source>
</evidence>
<dbReference type="FunFam" id="2.40.70.10:FF:000004">
    <property type="entry name" value="Pepsin A"/>
    <property type="match status" value="1"/>
</dbReference>
<dbReference type="PANTHER" id="PTHR47966">
    <property type="entry name" value="BETA-SITE APP-CLEAVING ENZYME, ISOFORM A-RELATED"/>
    <property type="match status" value="1"/>
</dbReference>
<dbReference type="SUPFAM" id="SSF50630">
    <property type="entry name" value="Acid proteases"/>
    <property type="match status" value="1"/>
</dbReference>
<dbReference type="Proteomes" id="UP001075354">
    <property type="component" value="Chromosome 11"/>
</dbReference>
<dbReference type="GO" id="GO:0006508">
    <property type="term" value="P:proteolysis"/>
    <property type="evidence" value="ECO:0007669"/>
    <property type="project" value="UniProtKB-KW"/>
</dbReference>
<evidence type="ECO:0000256" key="3">
    <source>
        <dbReference type="PIRSR" id="PIRSR601461-1"/>
    </source>
</evidence>
<reference evidence="7" key="1">
    <citation type="submission" date="2022-12" db="EMBL/GenBank/DDBJ databases">
        <title>Chromosome-level genome assembly of the bean flower thrips Megalurothrips usitatus.</title>
        <authorList>
            <person name="Ma L."/>
            <person name="Liu Q."/>
            <person name="Li H."/>
            <person name="Cai W."/>
        </authorList>
    </citation>
    <scope>NUCLEOTIDE SEQUENCE</scope>
    <source>
        <strain evidence="7">Cailab_2022a</strain>
    </source>
</reference>
<dbReference type="Gene3D" id="2.40.70.10">
    <property type="entry name" value="Acid Proteases"/>
    <property type="match status" value="2"/>
</dbReference>
<feature type="disulfide bond" evidence="4">
    <location>
        <begin position="204"/>
        <end position="208"/>
    </location>
</feature>
<dbReference type="InterPro" id="IPR021109">
    <property type="entry name" value="Peptidase_aspartic_dom_sf"/>
</dbReference>
<comment type="similarity">
    <text evidence="1 5">Belongs to the peptidase A1 family.</text>
</comment>
<evidence type="ECO:0000259" key="6">
    <source>
        <dbReference type="PROSITE" id="PS51767"/>
    </source>
</evidence>
<dbReference type="GO" id="GO:0004190">
    <property type="term" value="F:aspartic-type endopeptidase activity"/>
    <property type="evidence" value="ECO:0007669"/>
    <property type="project" value="UniProtKB-KW"/>
</dbReference>
<proteinExistence type="inferred from homology"/>
<dbReference type="Pfam" id="PF00026">
    <property type="entry name" value="Asp"/>
    <property type="match status" value="1"/>
</dbReference>
<keyword evidence="5" id="KW-0064">Aspartyl protease</keyword>